<dbReference type="GO" id="GO:0033712">
    <property type="term" value="F:1,5-anhydro-D-fructose reductase (1,5-anhydro-D-mannitol-forming) activity"/>
    <property type="evidence" value="ECO:0007669"/>
    <property type="project" value="UniProtKB-EC"/>
</dbReference>
<proteinExistence type="predicted"/>
<dbReference type="KEGG" id="fmr:Fuma_02669"/>
<dbReference type="AlphaFoldDB" id="A0A1P8WG85"/>
<keyword evidence="2" id="KW-0560">Oxidoreductase</keyword>
<dbReference type="InterPro" id="IPR051450">
    <property type="entry name" value="Gfo/Idh/MocA_Oxidoreductases"/>
</dbReference>
<evidence type="ECO:0000313" key="2">
    <source>
        <dbReference type="EMBL" id="APZ93054.1"/>
    </source>
</evidence>
<dbReference type="EC" id="1.1.1.292" evidence="2"/>
<dbReference type="GO" id="GO:0000166">
    <property type="term" value="F:nucleotide binding"/>
    <property type="evidence" value="ECO:0007669"/>
    <property type="project" value="InterPro"/>
</dbReference>
<evidence type="ECO:0000313" key="3">
    <source>
        <dbReference type="Proteomes" id="UP000187735"/>
    </source>
</evidence>
<dbReference type="Pfam" id="PF01408">
    <property type="entry name" value="GFO_IDH_MocA"/>
    <property type="match status" value="1"/>
</dbReference>
<dbReference type="InterPro" id="IPR000683">
    <property type="entry name" value="Gfo/Idh/MocA-like_OxRdtase_N"/>
</dbReference>
<gene>
    <name evidence="2" type="primary">afr_2</name>
    <name evidence="2" type="ORF">Fuma_02669</name>
</gene>
<keyword evidence="3" id="KW-1185">Reference proteome</keyword>
<dbReference type="RefSeq" id="WP_077024579.1">
    <property type="nucleotide sequence ID" value="NZ_CP017641.1"/>
</dbReference>
<dbReference type="PANTHER" id="PTHR43377:SF1">
    <property type="entry name" value="BILIVERDIN REDUCTASE A"/>
    <property type="match status" value="1"/>
</dbReference>
<dbReference type="STRING" id="1891926.Fuma_02669"/>
<name>A0A1P8WG85_9PLAN</name>
<feature type="domain" description="Gfo/Idh/MocA-like oxidoreductase N-terminal" evidence="1">
    <location>
        <begin position="3"/>
        <end position="134"/>
    </location>
</feature>
<dbReference type="Proteomes" id="UP000187735">
    <property type="component" value="Chromosome"/>
</dbReference>
<dbReference type="PANTHER" id="PTHR43377">
    <property type="entry name" value="BILIVERDIN REDUCTASE A"/>
    <property type="match status" value="1"/>
</dbReference>
<dbReference type="Gene3D" id="3.30.360.10">
    <property type="entry name" value="Dihydrodipicolinate Reductase, domain 2"/>
    <property type="match status" value="1"/>
</dbReference>
<evidence type="ECO:0000259" key="1">
    <source>
        <dbReference type="Pfam" id="PF01408"/>
    </source>
</evidence>
<dbReference type="SUPFAM" id="SSF51735">
    <property type="entry name" value="NAD(P)-binding Rossmann-fold domains"/>
    <property type="match status" value="1"/>
</dbReference>
<dbReference type="EMBL" id="CP017641">
    <property type="protein sequence ID" value="APZ93054.1"/>
    <property type="molecule type" value="Genomic_DNA"/>
</dbReference>
<protein>
    <submittedName>
        <fullName evidence="2">1,5-anhydro-D-fructose reductase</fullName>
        <ecNumber evidence="2">1.1.1.292</ecNumber>
    </submittedName>
</protein>
<dbReference type="OrthoDB" id="9783105at2"/>
<accession>A0A1P8WG85</accession>
<dbReference type="SUPFAM" id="SSF55347">
    <property type="entry name" value="Glyceraldehyde-3-phosphate dehydrogenase-like, C-terminal domain"/>
    <property type="match status" value="1"/>
</dbReference>
<organism evidence="2 3">
    <name type="scientific">Fuerstiella marisgermanici</name>
    <dbReference type="NCBI Taxonomy" id="1891926"/>
    <lineage>
        <taxon>Bacteria</taxon>
        <taxon>Pseudomonadati</taxon>
        <taxon>Planctomycetota</taxon>
        <taxon>Planctomycetia</taxon>
        <taxon>Planctomycetales</taxon>
        <taxon>Planctomycetaceae</taxon>
        <taxon>Fuerstiella</taxon>
    </lineage>
</organism>
<dbReference type="InterPro" id="IPR036291">
    <property type="entry name" value="NAD(P)-bd_dom_sf"/>
</dbReference>
<reference evidence="2 3" key="1">
    <citation type="journal article" date="2016" name="Front. Microbiol.">
        <title>Fuerstia marisgermanicae gen. nov., sp. nov., an Unusual Member of the Phylum Planctomycetes from the German Wadden Sea.</title>
        <authorList>
            <person name="Kohn T."/>
            <person name="Heuer A."/>
            <person name="Jogler M."/>
            <person name="Vollmers J."/>
            <person name="Boedeker C."/>
            <person name="Bunk B."/>
            <person name="Rast P."/>
            <person name="Borchert D."/>
            <person name="Glockner I."/>
            <person name="Freese H.M."/>
            <person name="Klenk H.P."/>
            <person name="Overmann J."/>
            <person name="Kaster A.K."/>
            <person name="Rohde M."/>
            <person name="Wiegand S."/>
            <person name="Jogler C."/>
        </authorList>
    </citation>
    <scope>NUCLEOTIDE SEQUENCE [LARGE SCALE GENOMIC DNA]</scope>
    <source>
        <strain evidence="2 3">NH11</strain>
    </source>
</reference>
<sequence>MTRIGIVGLGFMGYTHFEGARDISGGKVTAFATRNTAKLSGDWTSIQGNFGPPGGQVDVSDLKCYSDYKELLADPDIDLVDVCLPTDKHFDVVMESLAAGKPTLVEKPISVDPEQAKQMVAAADKAGVPLLVAHVLPFFPEFSFAAKAIQSKEFGKLKAGHFKRVICPPDWSNDMSDFRKLGGWGIDLHIHDNHFIAHACGKPDAVFSTGLLQDGFVNHVHTSYVYGSDGPAISAVSGGIAAKGLAFGHGFELYFEDATLLFDAGTYGGEWVVNRPLSLVASDGSVTAVDLPEGDKWCAAFTQELQVAVNHLQGQPAGPLSSNLALDALNICYAEAKSIQDGTIVPV</sequence>
<dbReference type="Gene3D" id="3.40.50.720">
    <property type="entry name" value="NAD(P)-binding Rossmann-like Domain"/>
    <property type="match status" value="1"/>
</dbReference>